<reference evidence="1 2" key="1">
    <citation type="submission" date="2014-09" db="EMBL/GenBank/DDBJ databases">
        <title>Genome sequencing and annotation of Bacillus Okhensis strain Kh10-101T.</title>
        <authorList>
            <person name="Prakash J.S."/>
        </authorList>
    </citation>
    <scope>NUCLEOTIDE SEQUENCE [LARGE SCALE GENOMIC DNA]</scope>
    <source>
        <strain evidence="2">Kh10-101T</strain>
    </source>
</reference>
<protein>
    <submittedName>
        <fullName evidence="1">Uncharacterized protein</fullName>
    </submittedName>
</protein>
<name>A0A0B0IDK0_9BACI</name>
<proteinExistence type="predicted"/>
<organism evidence="1 2">
    <name type="scientific">Halalkalibacter okhensis</name>
    <dbReference type="NCBI Taxonomy" id="333138"/>
    <lineage>
        <taxon>Bacteria</taxon>
        <taxon>Bacillati</taxon>
        <taxon>Bacillota</taxon>
        <taxon>Bacilli</taxon>
        <taxon>Bacillales</taxon>
        <taxon>Bacillaceae</taxon>
        <taxon>Halalkalibacter</taxon>
    </lineage>
</organism>
<dbReference type="Proteomes" id="UP000030832">
    <property type="component" value="Unassembled WGS sequence"/>
</dbReference>
<dbReference type="EMBL" id="JRJU01000007">
    <property type="protein sequence ID" value="KHF40678.1"/>
    <property type="molecule type" value="Genomic_DNA"/>
</dbReference>
<sequence length="71" mass="7762">MDMATKNKKKAAPKMTASEKYQYTMKVVTSATCIACKKQCTRGLQYIEKMSKPGAIGKGVACHLTKGKAFK</sequence>
<evidence type="ECO:0000313" key="2">
    <source>
        <dbReference type="Proteomes" id="UP000030832"/>
    </source>
</evidence>
<gene>
    <name evidence="1" type="ORF">LQ50_07705</name>
</gene>
<comment type="caution">
    <text evidence="1">The sequence shown here is derived from an EMBL/GenBank/DDBJ whole genome shotgun (WGS) entry which is preliminary data.</text>
</comment>
<dbReference type="AlphaFoldDB" id="A0A0B0IDK0"/>
<accession>A0A0B0IDK0</accession>
<keyword evidence="2" id="KW-1185">Reference proteome</keyword>
<dbReference type="eggNOG" id="ENOG5033CJR">
    <property type="taxonomic scope" value="Bacteria"/>
</dbReference>
<evidence type="ECO:0000313" key="1">
    <source>
        <dbReference type="EMBL" id="KHF40678.1"/>
    </source>
</evidence>